<dbReference type="Gene3D" id="3.10.450.50">
    <property type="match status" value="1"/>
</dbReference>
<dbReference type="Proteomes" id="UP000004535">
    <property type="component" value="Unassembled WGS sequence"/>
</dbReference>
<evidence type="ECO:0000313" key="2">
    <source>
        <dbReference type="EMBL" id="EEE08821.1"/>
    </source>
</evidence>
<evidence type="ECO:0000259" key="1">
    <source>
        <dbReference type="Pfam" id="PF13577"/>
    </source>
</evidence>
<protein>
    <submittedName>
        <fullName evidence="2">Ethyl tert-butyl ether degradation EthD</fullName>
    </submittedName>
</protein>
<comment type="caution">
    <text evidence="2">The sequence shown here is derived from an EMBL/GenBank/DDBJ whole genome shotgun (WGS) entry which is preliminary data.</text>
</comment>
<dbReference type="InterPro" id="IPR037401">
    <property type="entry name" value="SnoaL-like"/>
</dbReference>
<organism evidence="2 3">
    <name type="scientific">Burkholderia multivorans CGD2</name>
    <dbReference type="NCBI Taxonomy" id="513052"/>
    <lineage>
        <taxon>Bacteria</taxon>
        <taxon>Pseudomonadati</taxon>
        <taxon>Pseudomonadota</taxon>
        <taxon>Betaproteobacteria</taxon>
        <taxon>Burkholderiales</taxon>
        <taxon>Burkholderiaceae</taxon>
        <taxon>Burkholderia</taxon>
        <taxon>Burkholderia cepacia complex</taxon>
    </lineage>
</organism>
<dbReference type="SUPFAM" id="SSF54427">
    <property type="entry name" value="NTF2-like"/>
    <property type="match status" value="1"/>
</dbReference>
<reference evidence="2 3" key="1">
    <citation type="journal article" date="2012" name="J. Bacteriol.">
        <title>Draft Genome Sequence Determination for Cystic Fibrosis and Chronic Granulomatous Disease Burkholderia multivorans Isolates.</title>
        <authorList>
            <person name="Varga J.J."/>
            <person name="Losada L."/>
            <person name="Zelazny A.M."/>
            <person name="Brinkac L."/>
            <person name="Harkins D."/>
            <person name="Radune D."/>
            <person name="Hostetler J."/>
            <person name="Sampaio E.P."/>
            <person name="Ronning C.M."/>
            <person name="Nierman W.C."/>
            <person name="Greenberg D.E."/>
            <person name="Holland S.M."/>
            <person name="Goldberg J.B."/>
        </authorList>
    </citation>
    <scope>NUCLEOTIDE SEQUENCE [LARGE SCALE GENOMIC DNA]</scope>
    <source>
        <strain evidence="2 3">CGD2</strain>
    </source>
</reference>
<dbReference type="AlphaFoldDB" id="B9BLK4"/>
<dbReference type="EMBL" id="ACFC01000002">
    <property type="protein sequence ID" value="EEE08821.1"/>
    <property type="molecule type" value="Genomic_DNA"/>
</dbReference>
<feature type="domain" description="SnoaL-like" evidence="1">
    <location>
        <begin position="4"/>
        <end position="86"/>
    </location>
</feature>
<accession>B9BLK4</accession>
<dbReference type="Pfam" id="PF13577">
    <property type="entry name" value="SnoaL_4"/>
    <property type="match status" value="1"/>
</dbReference>
<dbReference type="InterPro" id="IPR032710">
    <property type="entry name" value="NTF2-like_dom_sf"/>
</dbReference>
<evidence type="ECO:0000313" key="3">
    <source>
        <dbReference type="Proteomes" id="UP000004535"/>
    </source>
</evidence>
<sequence length="118" mass="12562">MPETVFAPDVQVDYDSGEFRVDGRAGLVALIRSHLDGCGPTQHLLGTPHVEVGDGEVGARSRIYVRAASLRRCEAASAVRGARRIHGGLEAHAGRLARGALGNAREHGDRTRDVLGSR</sequence>
<gene>
    <name evidence="2" type="ORF">BURMUCGD2_5962</name>
</gene>
<proteinExistence type="predicted"/>
<name>B9BLK4_9BURK</name>